<proteinExistence type="predicted"/>
<reference evidence="1" key="1">
    <citation type="submission" date="2021-09" db="EMBL/GenBank/DDBJ databases">
        <title>Isolation and characterization of 3-chlorobenzoate degrading bacteria from soils in Shizuoka.</title>
        <authorList>
            <person name="Ifat A."/>
            <person name="Ogawa N."/>
            <person name="Kimbara K."/>
            <person name="Moriuchi R."/>
            <person name="Dohra H."/>
            <person name="Shintani M."/>
        </authorList>
    </citation>
    <scope>NUCLEOTIDE SEQUENCE</scope>
    <source>
        <strain evidence="1">19CS2-2</strain>
    </source>
</reference>
<organism evidence="1 2">
    <name type="scientific">Caballeronia novacaledonica</name>
    <dbReference type="NCBI Taxonomy" id="1544861"/>
    <lineage>
        <taxon>Bacteria</taxon>
        <taxon>Pseudomonadati</taxon>
        <taxon>Pseudomonadota</taxon>
        <taxon>Betaproteobacteria</taxon>
        <taxon>Burkholderiales</taxon>
        <taxon>Burkholderiaceae</taxon>
        <taxon>Caballeronia</taxon>
    </lineage>
</organism>
<protein>
    <submittedName>
        <fullName evidence="1">Uncharacterized protein</fullName>
    </submittedName>
</protein>
<comment type="caution">
    <text evidence="1">The sequence shown here is derived from an EMBL/GenBank/DDBJ whole genome shotgun (WGS) entry which is preliminary data.</text>
</comment>
<name>A0ACB5QU43_9BURK</name>
<accession>A0ACB5QU43</accession>
<gene>
    <name evidence="1" type="ORF">CBA19CS22_17985</name>
</gene>
<sequence>MNTLLKRVRLFDSAIWEDEPKDPGDQDEDLELGVLHRVATRHRDTRPRIDFHPYGTNNTAAARRASIIFEPHEIADRLTNRPLASGEDPFEPSGSLHPRAQPFELKPSTFLRLAQRMRPDRPEPTASAFAQWLYSLYGRATGDEEDRERGKAMEPAILERRRATFALADNDFLSRNGYDWRLIHNGLHVSDDDRPTYSSINGLWVNGQALRVSPDLAYRNERTGDVIIVEIKFSRMAIPTNLWPNIWGQLWCYAQIPFARAATNLTVIGEVWGQTRGHDAELYMRASVRRDPRDAAFDNFFRSLFDIYRGRSGLV</sequence>
<keyword evidence="2" id="KW-1185">Reference proteome</keyword>
<dbReference type="EMBL" id="BPUR01000009">
    <property type="protein sequence ID" value="GJH18461.1"/>
    <property type="molecule type" value="Genomic_DNA"/>
</dbReference>
<dbReference type="Proteomes" id="UP001055013">
    <property type="component" value="Unassembled WGS sequence"/>
</dbReference>
<evidence type="ECO:0000313" key="2">
    <source>
        <dbReference type="Proteomes" id="UP001055013"/>
    </source>
</evidence>
<evidence type="ECO:0000313" key="1">
    <source>
        <dbReference type="EMBL" id="GJH18461.1"/>
    </source>
</evidence>